<keyword evidence="1" id="KW-1133">Transmembrane helix</keyword>
<sequence length="184" mass="19787">MADLVRTTADGVSAPLAESSAPLAGLKEIPLPLPPAWTPQTWGWLVVAALLLLAIAWLGWWLYRRHVANRYRAEALGELARLEQVLNGPATAESAAARGRALGALPALVKRVVLAFAPRERVAALSDAEWLAFLDRTTSGQPFTQGAGKLLPSLAYDPRPPSATDLQALIALLRNWIARHHAAV</sequence>
<name>A0ABU6K264_9RHOO</name>
<dbReference type="Pfam" id="PF14316">
    <property type="entry name" value="DUF4381"/>
    <property type="match status" value="1"/>
</dbReference>
<accession>A0ABU6K264</accession>
<keyword evidence="1" id="KW-0812">Transmembrane</keyword>
<dbReference type="Proteomes" id="UP001331561">
    <property type="component" value="Unassembled WGS sequence"/>
</dbReference>
<reference evidence="2 3" key="1">
    <citation type="submission" date="2024-01" db="EMBL/GenBank/DDBJ databases">
        <title>Uliginosibacterium soil sp. nov.</title>
        <authorList>
            <person name="Lv Y."/>
        </authorList>
    </citation>
    <scope>NUCLEOTIDE SEQUENCE [LARGE SCALE GENOMIC DNA]</scope>
    <source>
        <strain evidence="2 3">H3</strain>
    </source>
</reference>
<protein>
    <submittedName>
        <fullName evidence="2">DUF4381 domain-containing protein</fullName>
    </submittedName>
</protein>
<gene>
    <name evidence="2" type="ORF">VVD49_08090</name>
</gene>
<evidence type="ECO:0000313" key="2">
    <source>
        <dbReference type="EMBL" id="MEC5385679.1"/>
    </source>
</evidence>
<evidence type="ECO:0000256" key="1">
    <source>
        <dbReference type="SAM" id="Phobius"/>
    </source>
</evidence>
<feature type="transmembrane region" description="Helical" evidence="1">
    <location>
        <begin position="42"/>
        <end position="63"/>
    </location>
</feature>
<comment type="caution">
    <text evidence="2">The sequence shown here is derived from an EMBL/GenBank/DDBJ whole genome shotgun (WGS) entry which is preliminary data.</text>
</comment>
<evidence type="ECO:0000313" key="3">
    <source>
        <dbReference type="Proteomes" id="UP001331561"/>
    </source>
</evidence>
<dbReference type="RefSeq" id="WP_327598627.1">
    <property type="nucleotide sequence ID" value="NZ_JAYXHS010000001.1"/>
</dbReference>
<organism evidence="2 3">
    <name type="scientific">Uliginosibacterium silvisoli</name>
    <dbReference type="NCBI Taxonomy" id="3114758"/>
    <lineage>
        <taxon>Bacteria</taxon>
        <taxon>Pseudomonadati</taxon>
        <taxon>Pseudomonadota</taxon>
        <taxon>Betaproteobacteria</taxon>
        <taxon>Rhodocyclales</taxon>
        <taxon>Zoogloeaceae</taxon>
        <taxon>Uliginosibacterium</taxon>
    </lineage>
</organism>
<dbReference type="EMBL" id="JAYXHS010000001">
    <property type="protein sequence ID" value="MEC5385679.1"/>
    <property type="molecule type" value="Genomic_DNA"/>
</dbReference>
<keyword evidence="3" id="KW-1185">Reference proteome</keyword>
<proteinExistence type="predicted"/>
<keyword evidence="1" id="KW-0472">Membrane</keyword>
<dbReference type="InterPro" id="IPR025489">
    <property type="entry name" value="DUF4381"/>
</dbReference>